<sequence length="63" mass="7590">MERLLSKKQVKEIVGFSLAHIDRMEHDPEYSHLGFPKRIKIGFRVFWVESEIYDWVAERIATR</sequence>
<evidence type="ECO:0000313" key="1">
    <source>
        <dbReference type="EMBL" id="SEN53954.1"/>
    </source>
</evidence>
<dbReference type="Proteomes" id="UP000182160">
    <property type="component" value="Unassembled WGS sequence"/>
</dbReference>
<protein>
    <submittedName>
        <fullName evidence="1">Transcriptional regulator, AlpA family</fullName>
    </submittedName>
</protein>
<accession>A0A1H8HDB8</accession>
<gene>
    <name evidence="1" type="ORF">SAMN04488077_1202</name>
</gene>
<proteinExistence type="predicted"/>
<dbReference type="AlphaFoldDB" id="A0A1H8HDB8"/>
<organism evidence="1 2">
    <name type="scientific">Roseovarius tolerans</name>
    <dbReference type="NCBI Taxonomy" id="74031"/>
    <lineage>
        <taxon>Bacteria</taxon>
        <taxon>Pseudomonadati</taxon>
        <taxon>Pseudomonadota</taxon>
        <taxon>Alphaproteobacteria</taxon>
        <taxon>Rhodobacterales</taxon>
        <taxon>Roseobacteraceae</taxon>
        <taxon>Roseovarius</taxon>
    </lineage>
</organism>
<name>A0A1H8HDB8_9RHOB</name>
<dbReference type="InterPro" id="IPR010260">
    <property type="entry name" value="AlpA"/>
</dbReference>
<dbReference type="Gene3D" id="1.10.238.160">
    <property type="match status" value="1"/>
</dbReference>
<dbReference type="EMBL" id="FOBO01000020">
    <property type="protein sequence ID" value="SEN53954.1"/>
    <property type="molecule type" value="Genomic_DNA"/>
</dbReference>
<dbReference type="RefSeq" id="WP_074787921.1">
    <property type="nucleotide sequence ID" value="NZ_FOBO01000020.1"/>
</dbReference>
<dbReference type="Pfam" id="PF05930">
    <property type="entry name" value="Phage_AlpA"/>
    <property type="match status" value="1"/>
</dbReference>
<reference evidence="1 2" key="1">
    <citation type="submission" date="2016-10" db="EMBL/GenBank/DDBJ databases">
        <authorList>
            <person name="de Groot N.N."/>
        </authorList>
    </citation>
    <scope>NUCLEOTIDE SEQUENCE [LARGE SCALE GENOMIC DNA]</scope>
    <source>
        <strain evidence="1 2">DSM 11457</strain>
    </source>
</reference>
<evidence type="ECO:0000313" key="2">
    <source>
        <dbReference type="Proteomes" id="UP000182160"/>
    </source>
</evidence>